<dbReference type="EMBL" id="BQNB010012620">
    <property type="protein sequence ID" value="GJT05852.1"/>
    <property type="molecule type" value="Genomic_DNA"/>
</dbReference>
<evidence type="ECO:0000313" key="1">
    <source>
        <dbReference type="EMBL" id="GJT05852.1"/>
    </source>
</evidence>
<protein>
    <submittedName>
        <fullName evidence="1">Uncharacterized protein</fullName>
    </submittedName>
</protein>
<reference evidence="1" key="1">
    <citation type="journal article" date="2022" name="Int. J. Mol. Sci.">
        <title>Draft Genome of Tanacetum Coccineum: Genomic Comparison of Closely Related Tanacetum-Family Plants.</title>
        <authorList>
            <person name="Yamashiro T."/>
            <person name="Shiraishi A."/>
            <person name="Nakayama K."/>
            <person name="Satake H."/>
        </authorList>
    </citation>
    <scope>NUCLEOTIDE SEQUENCE</scope>
</reference>
<sequence length="273" mass="32676">MRMNTLERVRELHLARLSVGKTFSDMILSKFPFLETLYLIMPKCTLETFEITCVSLKKVTLNYWFSDKQMNIHIYASKLLYFSYEGRKIPSLLFPSKTPAEIKLVLRLHKSYPIDQSFFIKVREALDLSSNFDIKIKNNFVPLNIDLDDLRRMVPFPARNVQLLSFGEHLDTKLWKHSPLFDFIFSICCPQYVKAYYWSSNGKNYRYDQMMRMMEQKTCDLKDIEIKNPGDGKWESLTNSWRSYHFLCELPWRSFYDKGNDYNSDEFKLNWWS</sequence>
<dbReference type="Proteomes" id="UP001151760">
    <property type="component" value="Unassembled WGS sequence"/>
</dbReference>
<organism evidence="1 2">
    <name type="scientific">Tanacetum coccineum</name>
    <dbReference type="NCBI Taxonomy" id="301880"/>
    <lineage>
        <taxon>Eukaryota</taxon>
        <taxon>Viridiplantae</taxon>
        <taxon>Streptophyta</taxon>
        <taxon>Embryophyta</taxon>
        <taxon>Tracheophyta</taxon>
        <taxon>Spermatophyta</taxon>
        <taxon>Magnoliopsida</taxon>
        <taxon>eudicotyledons</taxon>
        <taxon>Gunneridae</taxon>
        <taxon>Pentapetalae</taxon>
        <taxon>asterids</taxon>
        <taxon>campanulids</taxon>
        <taxon>Asterales</taxon>
        <taxon>Asteraceae</taxon>
        <taxon>Asteroideae</taxon>
        <taxon>Anthemideae</taxon>
        <taxon>Anthemidinae</taxon>
        <taxon>Tanacetum</taxon>
    </lineage>
</organism>
<gene>
    <name evidence="1" type="ORF">Tco_0840314</name>
</gene>
<reference evidence="1" key="2">
    <citation type="submission" date="2022-01" db="EMBL/GenBank/DDBJ databases">
        <authorList>
            <person name="Yamashiro T."/>
            <person name="Shiraishi A."/>
            <person name="Satake H."/>
            <person name="Nakayama K."/>
        </authorList>
    </citation>
    <scope>NUCLEOTIDE SEQUENCE</scope>
</reference>
<comment type="caution">
    <text evidence="1">The sequence shown here is derived from an EMBL/GenBank/DDBJ whole genome shotgun (WGS) entry which is preliminary data.</text>
</comment>
<proteinExistence type="predicted"/>
<keyword evidence="2" id="KW-1185">Reference proteome</keyword>
<accession>A0ABQ5AVQ4</accession>
<evidence type="ECO:0000313" key="2">
    <source>
        <dbReference type="Proteomes" id="UP001151760"/>
    </source>
</evidence>
<name>A0ABQ5AVQ4_9ASTR</name>